<feature type="transmembrane region" description="Helical" evidence="7">
    <location>
        <begin position="262"/>
        <end position="282"/>
    </location>
</feature>
<evidence type="ECO:0000313" key="11">
    <source>
        <dbReference type="Proteomes" id="UP000472270"/>
    </source>
</evidence>
<dbReference type="GO" id="GO:0016020">
    <property type="term" value="C:membrane"/>
    <property type="evidence" value="ECO:0007669"/>
    <property type="project" value="UniProtKB-SubCell"/>
</dbReference>
<dbReference type="GO" id="GO:0005794">
    <property type="term" value="C:Golgi apparatus"/>
    <property type="evidence" value="ECO:0007669"/>
    <property type="project" value="TreeGrafter"/>
</dbReference>
<feature type="transmembrane region" description="Helical" evidence="7">
    <location>
        <begin position="367"/>
        <end position="385"/>
    </location>
</feature>
<gene>
    <name evidence="10" type="primary">LOC107740935</name>
</gene>
<keyword evidence="4 7" id="KW-1133">Transmembrane helix</keyword>
<evidence type="ECO:0000256" key="2">
    <source>
        <dbReference type="ARBA" id="ARBA00022692"/>
    </source>
</evidence>
<keyword evidence="11" id="KW-1185">Reference proteome</keyword>
<dbReference type="GeneID" id="107740935"/>
<comment type="subcellular location">
    <subcellularLocation>
        <location evidence="1">Membrane</location>
        <topology evidence="1">Multi-pass membrane protein</topology>
    </subcellularLocation>
</comment>
<feature type="transmembrane region" description="Helical" evidence="7">
    <location>
        <begin position="397"/>
        <end position="419"/>
    </location>
</feature>
<dbReference type="InterPro" id="IPR009637">
    <property type="entry name" value="GPR107/GPR108-like"/>
</dbReference>
<feature type="transmembrane region" description="Helical" evidence="7">
    <location>
        <begin position="294"/>
        <end position="317"/>
    </location>
</feature>
<sequence>MATVKRCMFTLINAIITALIIESQCRLHHLILKDDIRQRVHLNTFGFYKDGYMSMSMNSLSFTNGRTDNIDSSTIGFSLDRASNNGFSSYLDEGLDYCPLKKDPSSNFAGVLLLLDFKNNLVRKKTSAEAGVFPNIIPVVPKNIAEELPAEKGQDLQDKGPDDESQSKTGSKSKQDVESPQNKAEDTYPLQNEGKIYSFQFYFNVTTDELQGLYNFYFYNCYSMPINQDSSVSDMLPFSIDINIKEKNPDSFLSAGEIPLPKLYICMSMFFFLIGTLWIHVLHTHSSDVYKIHWLMAALPFTKSLSLIFHAIDYYYISNQGFPIEGWAVVYYITHLLKGALLFITIALIGTGWAFVKHILSDKDKKIFMIVIPLQVLANVAYIIIESTEEGSSEYGLWMEILFLVDLLCCGAILFPVVWSIRHLQEASATDGKAAINLAQLKLFRHYYVMIVCYIYFTRIIASLIKVIVPFQWKWLYQLLDELATLTFFFLTGHKFRPASYNPYLLLSVEDEDVEMDDVVTTSTAIGEGIKKVKKLSNRLSEERESMA</sequence>
<keyword evidence="2 7" id="KW-0812">Transmembrane</keyword>
<proteinExistence type="predicted"/>
<feature type="signal peptide" evidence="8">
    <location>
        <begin position="1"/>
        <end position="25"/>
    </location>
</feature>
<feature type="compositionally biased region" description="Basic and acidic residues" evidence="6">
    <location>
        <begin position="150"/>
        <end position="166"/>
    </location>
</feature>
<keyword evidence="3 8" id="KW-0732">Signal</keyword>
<feature type="compositionally biased region" description="Polar residues" evidence="6">
    <location>
        <begin position="167"/>
        <end position="182"/>
    </location>
</feature>
<feature type="transmembrane region" description="Helical" evidence="7">
    <location>
        <begin position="447"/>
        <end position="469"/>
    </location>
</feature>
<feature type="transmembrane region" description="Helical" evidence="7">
    <location>
        <begin position="329"/>
        <end position="355"/>
    </location>
</feature>
<evidence type="ECO:0000259" key="9">
    <source>
        <dbReference type="Pfam" id="PF06814"/>
    </source>
</evidence>
<dbReference type="GO" id="GO:0032050">
    <property type="term" value="F:clathrin heavy chain binding"/>
    <property type="evidence" value="ECO:0007669"/>
    <property type="project" value="TreeGrafter"/>
</dbReference>
<evidence type="ECO:0000256" key="1">
    <source>
        <dbReference type="ARBA" id="ARBA00004141"/>
    </source>
</evidence>
<feature type="domain" description="GOST seven transmembrane" evidence="9">
    <location>
        <begin position="259"/>
        <end position="502"/>
    </location>
</feature>
<accession>A0A673KQA9</accession>
<dbReference type="PANTHER" id="PTHR21229">
    <property type="entry name" value="LUNG SEVEN TRANSMEMBRANE RECEPTOR"/>
    <property type="match status" value="1"/>
</dbReference>
<dbReference type="AlphaFoldDB" id="A0A673KQA9"/>
<evidence type="ECO:0000256" key="4">
    <source>
        <dbReference type="ARBA" id="ARBA00022989"/>
    </source>
</evidence>
<dbReference type="PANTHER" id="PTHR21229:SF12">
    <property type="entry name" value="PROTEIN GPR107"/>
    <property type="match status" value="1"/>
</dbReference>
<dbReference type="Ensembl" id="ENSSRHT00000066967.1">
    <property type="protein sequence ID" value="ENSSRHP00000065172.1"/>
    <property type="gene ID" value="ENSSRHG00000032442.1"/>
</dbReference>
<dbReference type="Pfam" id="PF06814">
    <property type="entry name" value="GOST_TM"/>
    <property type="match status" value="1"/>
</dbReference>
<evidence type="ECO:0000256" key="8">
    <source>
        <dbReference type="SAM" id="SignalP"/>
    </source>
</evidence>
<evidence type="ECO:0000256" key="3">
    <source>
        <dbReference type="ARBA" id="ARBA00022729"/>
    </source>
</evidence>
<evidence type="ECO:0000313" key="10">
    <source>
        <dbReference type="Ensembl" id="ENSSRHP00000065172.1"/>
    </source>
</evidence>
<feature type="chain" id="PRO_5025590694" evidence="8">
    <location>
        <begin position="26"/>
        <end position="548"/>
    </location>
</feature>
<dbReference type="GO" id="GO:0072583">
    <property type="term" value="P:clathrin-dependent endocytosis"/>
    <property type="evidence" value="ECO:0007669"/>
    <property type="project" value="TreeGrafter"/>
</dbReference>
<protein>
    <submittedName>
        <fullName evidence="10">Protein GPR107-like</fullName>
    </submittedName>
</protein>
<reference evidence="10" key="2">
    <citation type="submission" date="2025-09" db="UniProtKB">
        <authorList>
            <consortium name="Ensembl"/>
        </authorList>
    </citation>
    <scope>IDENTIFICATION</scope>
</reference>
<dbReference type="KEGG" id="srx:107740935"/>
<dbReference type="Proteomes" id="UP000472270">
    <property type="component" value="Unassembled WGS sequence"/>
</dbReference>
<evidence type="ECO:0000256" key="5">
    <source>
        <dbReference type="ARBA" id="ARBA00023136"/>
    </source>
</evidence>
<feature type="region of interest" description="Disordered" evidence="6">
    <location>
        <begin position="150"/>
        <end position="186"/>
    </location>
</feature>
<dbReference type="InterPro" id="IPR053937">
    <property type="entry name" value="GOST_TM"/>
</dbReference>
<dbReference type="RefSeq" id="XP_016408978.1">
    <property type="nucleotide sequence ID" value="XM_016553492.1"/>
</dbReference>
<reference evidence="10" key="1">
    <citation type="submission" date="2025-08" db="UniProtKB">
        <authorList>
            <consortium name="Ensembl"/>
        </authorList>
    </citation>
    <scope>IDENTIFICATION</scope>
</reference>
<evidence type="ECO:0000256" key="7">
    <source>
        <dbReference type="SAM" id="Phobius"/>
    </source>
</evidence>
<organism evidence="10 11">
    <name type="scientific">Sinocyclocheilus rhinocerous</name>
    <dbReference type="NCBI Taxonomy" id="307959"/>
    <lineage>
        <taxon>Eukaryota</taxon>
        <taxon>Metazoa</taxon>
        <taxon>Chordata</taxon>
        <taxon>Craniata</taxon>
        <taxon>Vertebrata</taxon>
        <taxon>Euteleostomi</taxon>
        <taxon>Actinopterygii</taxon>
        <taxon>Neopterygii</taxon>
        <taxon>Teleostei</taxon>
        <taxon>Ostariophysi</taxon>
        <taxon>Cypriniformes</taxon>
        <taxon>Cyprinidae</taxon>
        <taxon>Cyprininae</taxon>
        <taxon>Sinocyclocheilus</taxon>
    </lineage>
</organism>
<dbReference type="GO" id="GO:0030136">
    <property type="term" value="C:clathrin-coated vesicle"/>
    <property type="evidence" value="ECO:0007669"/>
    <property type="project" value="TreeGrafter"/>
</dbReference>
<keyword evidence="5 7" id="KW-0472">Membrane</keyword>
<name>A0A673KQA9_9TELE</name>
<dbReference type="OrthoDB" id="29657at2759"/>
<evidence type="ECO:0000256" key="6">
    <source>
        <dbReference type="SAM" id="MobiDB-lite"/>
    </source>
</evidence>